<evidence type="ECO:0000313" key="4">
    <source>
        <dbReference type="Proteomes" id="UP000058925"/>
    </source>
</evidence>
<dbReference type="GO" id="GO:0016616">
    <property type="term" value="F:oxidoreductase activity, acting on the CH-OH group of donors, NAD or NADP as acceptor"/>
    <property type="evidence" value="ECO:0007669"/>
    <property type="project" value="InterPro"/>
</dbReference>
<dbReference type="SUPFAM" id="SSF53223">
    <property type="entry name" value="Aminoacid dehydrogenase-like, N-terminal domain"/>
    <property type="match status" value="1"/>
</dbReference>
<sequence length="67" mass="7684">MLNLIYTPDVAFVVRDISKDKKLAIDYTSKWNNVAIVCDGIRVVGLGDVGPERQFQSWKENQYCSKF</sequence>
<dbReference type="GO" id="GO:0004470">
    <property type="term" value="F:malic enzyme activity"/>
    <property type="evidence" value="ECO:0007669"/>
    <property type="project" value="InterPro"/>
</dbReference>
<dbReference type="Gene3D" id="3.40.50.10380">
    <property type="entry name" value="Malic enzyme, N-terminal domain"/>
    <property type="match status" value="1"/>
</dbReference>
<name>A0A654LYS1_9ARCH</name>
<dbReference type="InterPro" id="IPR037062">
    <property type="entry name" value="Malic_N_dom_sf"/>
</dbReference>
<dbReference type="Pfam" id="PF00390">
    <property type="entry name" value="malic"/>
    <property type="match status" value="1"/>
</dbReference>
<reference evidence="4" key="1">
    <citation type="submission" date="2015-10" db="EMBL/GenBank/DDBJ databases">
        <title>Niche specialization of a soil ammonia-oxidizing archaeon, Candidatus Nitrosocosmicus oleophilus.</title>
        <authorList>
            <person name="Jung M.-Y."/>
            <person name="Rhee S.-K."/>
        </authorList>
    </citation>
    <scope>NUCLEOTIDE SEQUENCE [LARGE SCALE GENOMIC DNA]</scope>
    <source>
        <strain evidence="4">MY3</strain>
    </source>
</reference>
<dbReference type="Proteomes" id="UP000058925">
    <property type="component" value="Chromosome"/>
</dbReference>
<protein>
    <submittedName>
        <fullName evidence="3">NAD-dependent malic enzyme</fullName>
        <ecNumber evidence="3">1.1.1.38</ecNumber>
    </submittedName>
</protein>
<dbReference type="InterPro" id="IPR051674">
    <property type="entry name" value="Malate_Decarboxylase"/>
</dbReference>
<dbReference type="EMBL" id="CP012850">
    <property type="protein sequence ID" value="ALI35389.1"/>
    <property type="molecule type" value="Genomic_DNA"/>
</dbReference>
<evidence type="ECO:0000259" key="2">
    <source>
        <dbReference type="Pfam" id="PF00390"/>
    </source>
</evidence>
<organism evidence="3 4">
    <name type="scientific">Candidatus Nitrosocosmicus oleophilus</name>
    <dbReference type="NCBI Taxonomy" id="1353260"/>
    <lineage>
        <taxon>Archaea</taxon>
        <taxon>Nitrososphaerota</taxon>
        <taxon>Nitrososphaeria</taxon>
        <taxon>Nitrososphaerales</taxon>
        <taxon>Nitrososphaeraceae</taxon>
        <taxon>Candidatus Nitrosocosmicus</taxon>
    </lineage>
</organism>
<dbReference type="KEGG" id="taa:NMY3_01184"/>
<keyword evidence="1 3" id="KW-0560">Oxidoreductase</keyword>
<dbReference type="GeneID" id="60421267"/>
<gene>
    <name evidence="3" type="ORF">NMY3_01184</name>
</gene>
<dbReference type="PANTHER" id="PTHR43237">
    <property type="entry name" value="NADP-DEPENDENT MALIC ENZYME"/>
    <property type="match status" value="1"/>
</dbReference>
<evidence type="ECO:0000313" key="3">
    <source>
        <dbReference type="EMBL" id="ALI35389.1"/>
    </source>
</evidence>
<evidence type="ECO:0000256" key="1">
    <source>
        <dbReference type="ARBA" id="ARBA00023002"/>
    </source>
</evidence>
<dbReference type="EC" id="1.1.1.38" evidence="3"/>
<proteinExistence type="predicted"/>
<dbReference type="PANTHER" id="PTHR43237:SF4">
    <property type="entry name" value="NADP-DEPENDENT MALIC ENZYME"/>
    <property type="match status" value="1"/>
</dbReference>
<dbReference type="OrthoDB" id="45556at2157"/>
<dbReference type="InterPro" id="IPR046346">
    <property type="entry name" value="Aminoacid_DH-like_N_sf"/>
</dbReference>
<dbReference type="AlphaFoldDB" id="A0A654LYS1"/>
<accession>A0A654LYS1</accession>
<keyword evidence="4" id="KW-1185">Reference proteome</keyword>
<feature type="domain" description="Malic enzyme N-terminal" evidence="2">
    <location>
        <begin position="1"/>
        <end position="50"/>
    </location>
</feature>
<dbReference type="RefSeq" id="WP_196817863.1">
    <property type="nucleotide sequence ID" value="NZ_CP012850.1"/>
</dbReference>
<dbReference type="InterPro" id="IPR012301">
    <property type="entry name" value="Malic_N_dom"/>
</dbReference>